<dbReference type="SUPFAM" id="SSF50998">
    <property type="entry name" value="Quinoprotein alcohol dehydrogenase-like"/>
    <property type="match status" value="1"/>
</dbReference>
<evidence type="ECO:0008006" key="4">
    <source>
        <dbReference type="Google" id="ProtNLM"/>
    </source>
</evidence>
<feature type="chain" id="PRO_5045038099" description="Fibronectin type-III domain-containing protein" evidence="1">
    <location>
        <begin position="26"/>
        <end position="513"/>
    </location>
</feature>
<reference evidence="2" key="1">
    <citation type="submission" date="2022-06" db="EMBL/GenBank/DDBJ databases">
        <title>Complete genome sequence of Streptomyces nigrescens HEK616.</title>
        <authorList>
            <person name="Asamizu S."/>
            <person name="Onaka H."/>
        </authorList>
    </citation>
    <scope>NUCLEOTIDE SEQUENCE</scope>
    <source>
        <strain evidence="2">HEK616</strain>
    </source>
</reference>
<keyword evidence="1" id="KW-0732">Signal</keyword>
<proteinExistence type="predicted"/>
<dbReference type="Proteomes" id="UP001059597">
    <property type="component" value="Chromosome"/>
</dbReference>
<dbReference type="InterPro" id="IPR011047">
    <property type="entry name" value="Quinoprotein_ADH-like_sf"/>
</dbReference>
<name>A0ABN6QTI7_STRNI</name>
<evidence type="ECO:0000313" key="2">
    <source>
        <dbReference type="EMBL" id="BDM69497.1"/>
    </source>
</evidence>
<sequence>MRQRSRPIHLFLAAAVLGTASTALAAGPAQADGEATLTADPLSTWQTDGIVWSLAYAKGIVYVGGRFDHIRPPGAAPGGGGELARKNFAAFDAKTGQPLACAPAFSGGENTIRAMKASPDGSLIYIGGSFGKAGPVGRSNTASLNTADCTIGDDWKPTVSSTVRALDVTDDAVYIGGQFSTVQGQTRERVAALRPTGALLPFKATIRGSSIPNDPTPGVNAITVAPKLNKVIIGGRFTSVNGSLLSVHALAGLDATTGKVVNTFTGWIPSRSAVKALVNDGTNFYLGAEGTGGGVFDGRIAGRLSDGGQIWKDTCLGATQAVLPYKGVLYSGSHAHNCSDTPGGFPDIGNRQHFLAQSISDKTILPWFPDTNDGIGEQIGPRALTMADGILWAGGEFTTVNDAPQQGLTRFAAAPDTGAPQVPLMSGSSPSRGKITLTWKASWDRDNGALTYKLYRDGVYLTSLTKDSRYWNRPDMSFTDTVQPGSAHRYSLEVTDGTNVSGRNGPVNVTAKN</sequence>
<dbReference type="RefSeq" id="WP_261953391.1">
    <property type="nucleotide sequence ID" value="NZ_AP026073.1"/>
</dbReference>
<protein>
    <recommendedName>
        <fullName evidence="4">Fibronectin type-III domain-containing protein</fullName>
    </recommendedName>
</protein>
<feature type="signal peptide" evidence="1">
    <location>
        <begin position="1"/>
        <end position="25"/>
    </location>
</feature>
<evidence type="ECO:0000256" key="1">
    <source>
        <dbReference type="SAM" id="SignalP"/>
    </source>
</evidence>
<keyword evidence="3" id="KW-1185">Reference proteome</keyword>
<evidence type="ECO:0000313" key="3">
    <source>
        <dbReference type="Proteomes" id="UP001059597"/>
    </source>
</evidence>
<dbReference type="EMBL" id="AP026073">
    <property type="protein sequence ID" value="BDM69497.1"/>
    <property type="molecule type" value="Genomic_DNA"/>
</dbReference>
<organism evidence="2 3">
    <name type="scientific">Streptomyces nigrescens</name>
    <dbReference type="NCBI Taxonomy" id="1920"/>
    <lineage>
        <taxon>Bacteria</taxon>
        <taxon>Bacillati</taxon>
        <taxon>Actinomycetota</taxon>
        <taxon>Actinomycetes</taxon>
        <taxon>Kitasatosporales</taxon>
        <taxon>Streptomycetaceae</taxon>
        <taxon>Streptomyces</taxon>
    </lineage>
</organism>
<gene>
    <name evidence="2" type="ORF">HEK616_29840</name>
</gene>
<accession>A0ABN6QTI7</accession>